<dbReference type="InterPro" id="IPR036188">
    <property type="entry name" value="FAD/NAD-bd_sf"/>
</dbReference>
<evidence type="ECO:0000313" key="12">
    <source>
        <dbReference type="Proteomes" id="UP000825729"/>
    </source>
</evidence>
<feature type="binding site" evidence="7">
    <location>
        <begin position="238"/>
        <end position="239"/>
    </location>
    <ligand>
        <name>FAD</name>
        <dbReference type="ChEBI" id="CHEBI:57692"/>
    </ligand>
</feature>
<dbReference type="InterPro" id="IPR050281">
    <property type="entry name" value="Flavin_monoamine_oxidase"/>
</dbReference>
<proteinExistence type="inferred from homology"/>
<comment type="similarity">
    <text evidence="3">Belongs to the flavin monoamine oxidase family.</text>
</comment>
<feature type="coiled-coil region" evidence="8">
    <location>
        <begin position="312"/>
        <end position="339"/>
    </location>
</feature>
<dbReference type="GO" id="GO:0050660">
    <property type="term" value="F:flavin adenine dinucleotide binding"/>
    <property type="evidence" value="ECO:0007669"/>
    <property type="project" value="UniProtKB-ARBA"/>
</dbReference>
<comment type="caution">
    <text evidence="11">The sequence shown here is derived from an EMBL/GenBank/DDBJ whole genome shotgun (WGS) entry which is preliminary data.</text>
</comment>
<dbReference type="SUPFAM" id="SSF51905">
    <property type="entry name" value="FAD/NAD(P)-binding domain"/>
    <property type="match status" value="1"/>
</dbReference>
<evidence type="ECO:0000259" key="10">
    <source>
        <dbReference type="Pfam" id="PF01593"/>
    </source>
</evidence>
<reference evidence="11 12" key="1">
    <citation type="submission" date="2021-07" db="EMBL/GenBank/DDBJ databases">
        <title>The Aristolochia fimbriata genome: insights into angiosperm evolution, floral development and chemical biosynthesis.</title>
        <authorList>
            <person name="Jiao Y."/>
        </authorList>
    </citation>
    <scope>NUCLEOTIDE SEQUENCE [LARGE SCALE GENOMIC DNA]</scope>
    <source>
        <strain evidence="11">IBCAS-2021</strain>
        <tissue evidence="11">Leaf</tissue>
    </source>
</reference>
<feature type="binding site" evidence="7">
    <location>
        <position position="418"/>
    </location>
    <ligand>
        <name>FAD</name>
        <dbReference type="ChEBI" id="CHEBI:57692"/>
    </ligand>
</feature>
<sequence>MNQRKKSPVSLLISPLGYHETPFTAGHLKPRRPSGSPLCTIHRSNRDSFRLGVIGLEESQVRVNYPSASSASGSISVGRDSTSAGTLCPSIPFPSLAPLQCSYAFDVDHTETWPLTTFNVDFTILDTTAHLSAGPVLYPSRSTSRSFTGEKPSGTRGQEETHGGDLSAINRGLPATPSLSQLLHTESFAAHSASSRSPPLVMDTFTGSSVIVIGAGISGISAAKVLAENGVEDLVILEATDRIGGRIRKEEFGDLFVEIGAGWIQGVGGKESNPVWDLAAKSGLRTCYSDYSNARFNIYDRSGKIFPSNLATDSYNRAVENAIRELRNQEAKLHGVSAESEPSSTPSSPIELAIDFILHDFEMAEVEPIATYTDLGEREFLVADERGYDMLLHKMAEGFLISKDGKIVDDRLKLNKVVREVHYSRNCVTVRTEDDCIYNAKYLILSVSLGVLQSDLITFSPSLPKWKTEAISKLDVIVYTKIFLKFPYKFWPSGPGTEFFLYAHEKRGFYTFWQHMENAYPDSNILVVTLTNEESKRVESQSDEETMKEAISCLRDMFGPNIPDASHILVPKWWNNRFQRGSYSNYPMFATQHDFTDVKAPVGPIFFSGEHTSERFNGYVHGGYLSGIDTSKALLEETRKEKEEKSDSGLFLLEPLLASLNLTTQEAVSGLDKWADARELFLNGKLVVQEAIK</sequence>
<dbReference type="SUPFAM" id="SSF54373">
    <property type="entry name" value="FAD-linked reductases, C-terminal domain"/>
    <property type="match status" value="1"/>
</dbReference>
<evidence type="ECO:0000256" key="7">
    <source>
        <dbReference type="PIRSR" id="PIRSR601613-1"/>
    </source>
</evidence>
<accession>A0AAV7FDK5</accession>
<dbReference type="Gene3D" id="3.90.660.10">
    <property type="match status" value="1"/>
</dbReference>
<protein>
    <recommendedName>
        <fullName evidence="10">Amine oxidase domain-containing protein</fullName>
    </recommendedName>
</protein>
<comment type="cofactor">
    <cofactor evidence="1">
        <name>FAD</name>
        <dbReference type="ChEBI" id="CHEBI:57692"/>
    </cofactor>
</comment>
<dbReference type="InterPro" id="IPR001613">
    <property type="entry name" value="Flavin_amine_oxidase"/>
</dbReference>
<evidence type="ECO:0000256" key="5">
    <source>
        <dbReference type="ARBA" id="ARBA00022827"/>
    </source>
</evidence>
<dbReference type="Pfam" id="PF01593">
    <property type="entry name" value="Amino_oxidase"/>
    <property type="match status" value="1"/>
</dbReference>
<evidence type="ECO:0000256" key="4">
    <source>
        <dbReference type="ARBA" id="ARBA00022630"/>
    </source>
</evidence>
<dbReference type="Proteomes" id="UP000825729">
    <property type="component" value="Unassembled WGS sequence"/>
</dbReference>
<evidence type="ECO:0000256" key="8">
    <source>
        <dbReference type="SAM" id="Coils"/>
    </source>
</evidence>
<dbReference type="InterPro" id="IPR002937">
    <property type="entry name" value="Amino_oxidase"/>
</dbReference>
<dbReference type="AlphaFoldDB" id="A0AAV7FDK5"/>
<dbReference type="EMBL" id="JAINDJ010000002">
    <property type="protein sequence ID" value="KAG9457921.1"/>
    <property type="molecule type" value="Genomic_DNA"/>
</dbReference>
<dbReference type="Gene3D" id="3.50.50.60">
    <property type="entry name" value="FAD/NAD(P)-binding domain"/>
    <property type="match status" value="1"/>
</dbReference>
<evidence type="ECO:0000256" key="2">
    <source>
        <dbReference type="ARBA" id="ARBA00004723"/>
    </source>
</evidence>
<name>A0AAV7FDK5_ARIFI</name>
<evidence type="ECO:0000256" key="3">
    <source>
        <dbReference type="ARBA" id="ARBA00005995"/>
    </source>
</evidence>
<feature type="binding site" evidence="7">
    <location>
        <position position="218"/>
    </location>
    <ligand>
        <name>FAD</name>
        <dbReference type="ChEBI" id="CHEBI:57692"/>
    </ligand>
</feature>
<feature type="region of interest" description="Disordered" evidence="9">
    <location>
        <begin position="140"/>
        <end position="170"/>
    </location>
</feature>
<dbReference type="PRINTS" id="PR00757">
    <property type="entry name" value="AMINEOXDASEF"/>
</dbReference>
<gene>
    <name evidence="11" type="ORF">H6P81_002429</name>
</gene>
<dbReference type="FunFam" id="3.90.660.10:FF:000012">
    <property type="entry name" value="Polyamine oxidase 1"/>
    <property type="match status" value="1"/>
</dbReference>
<feature type="domain" description="Amine oxidase" evidence="10">
    <location>
        <begin position="217"/>
        <end position="634"/>
    </location>
</feature>
<evidence type="ECO:0000313" key="11">
    <source>
        <dbReference type="EMBL" id="KAG9457921.1"/>
    </source>
</evidence>
<keyword evidence="12" id="KW-1185">Reference proteome</keyword>
<dbReference type="GO" id="GO:0006598">
    <property type="term" value="P:polyamine catabolic process"/>
    <property type="evidence" value="ECO:0007669"/>
    <property type="project" value="TreeGrafter"/>
</dbReference>
<comment type="pathway">
    <text evidence="2">Amine and polyamine degradation; spermine degradation.</text>
</comment>
<keyword evidence="5" id="KW-0274">FAD</keyword>
<evidence type="ECO:0000256" key="6">
    <source>
        <dbReference type="ARBA" id="ARBA00023002"/>
    </source>
</evidence>
<evidence type="ECO:0000256" key="1">
    <source>
        <dbReference type="ARBA" id="ARBA00001974"/>
    </source>
</evidence>
<dbReference type="GO" id="GO:0046592">
    <property type="term" value="F:polyamine oxidase activity"/>
    <property type="evidence" value="ECO:0007669"/>
    <property type="project" value="UniProtKB-ARBA"/>
</dbReference>
<keyword evidence="6" id="KW-0560">Oxidoreductase</keyword>
<dbReference type="PANTHER" id="PTHR10742:SF368">
    <property type="entry name" value="POLYAMINE OXIDASE 1"/>
    <property type="match status" value="1"/>
</dbReference>
<keyword evidence="4" id="KW-0285">Flavoprotein</keyword>
<organism evidence="11 12">
    <name type="scientific">Aristolochia fimbriata</name>
    <name type="common">White veined hardy Dutchman's pipe vine</name>
    <dbReference type="NCBI Taxonomy" id="158543"/>
    <lineage>
        <taxon>Eukaryota</taxon>
        <taxon>Viridiplantae</taxon>
        <taxon>Streptophyta</taxon>
        <taxon>Embryophyta</taxon>
        <taxon>Tracheophyta</taxon>
        <taxon>Spermatophyta</taxon>
        <taxon>Magnoliopsida</taxon>
        <taxon>Magnoliidae</taxon>
        <taxon>Piperales</taxon>
        <taxon>Aristolochiaceae</taxon>
        <taxon>Aristolochia</taxon>
    </lineage>
</organism>
<keyword evidence="8" id="KW-0175">Coiled coil</keyword>
<dbReference type="PANTHER" id="PTHR10742">
    <property type="entry name" value="FLAVIN MONOAMINE OXIDASE"/>
    <property type="match status" value="1"/>
</dbReference>
<evidence type="ECO:0000256" key="9">
    <source>
        <dbReference type="SAM" id="MobiDB-lite"/>
    </source>
</evidence>